<dbReference type="Gene3D" id="3.40.50.150">
    <property type="entry name" value="Vaccinia Virus protein VP39"/>
    <property type="match status" value="1"/>
</dbReference>
<protein>
    <submittedName>
        <fullName evidence="1">SAM-dependent methyltransferases</fullName>
    </submittedName>
</protein>
<dbReference type="Pfam" id="PF13489">
    <property type="entry name" value="Methyltransf_23"/>
    <property type="match status" value="1"/>
</dbReference>
<dbReference type="GO" id="GO:0032259">
    <property type="term" value="P:methylation"/>
    <property type="evidence" value="ECO:0007669"/>
    <property type="project" value="UniProtKB-KW"/>
</dbReference>
<sequence>MDETGKAVPRRLRDPAFAGRYFVGEGIDIGSGADNLGRYAYLFPGMTRVRGWDADDGDATTMQGLAPESFDFVHSSHCLEHLMFPDHALGRWFRLVRPGGHLVVVVPDEDMYEQGQFPVNLDHKCTFTLYKPRSWSPVSWNVLTLVTKLGPEAELLKAESLHYTYDWGAPPVDQTVGVAESAIEFVVRKRPASEVAAGGRLRG</sequence>
<dbReference type="SUPFAM" id="SSF53335">
    <property type="entry name" value="S-adenosyl-L-methionine-dependent methyltransferases"/>
    <property type="match status" value="1"/>
</dbReference>
<proteinExistence type="predicted"/>
<evidence type="ECO:0000313" key="1">
    <source>
        <dbReference type="EMBL" id="CAA9325102.1"/>
    </source>
</evidence>
<accession>A0A6J4L8E3</accession>
<gene>
    <name evidence="1" type="ORF">AVDCRST_MAG11-2191</name>
</gene>
<keyword evidence="1" id="KW-0808">Transferase</keyword>
<keyword evidence="1" id="KW-0489">Methyltransferase</keyword>
<name>A0A6J4L8E3_9BACT</name>
<reference evidence="1" key="1">
    <citation type="submission" date="2020-02" db="EMBL/GenBank/DDBJ databases">
        <authorList>
            <person name="Meier V. D."/>
        </authorList>
    </citation>
    <scope>NUCLEOTIDE SEQUENCE</scope>
    <source>
        <strain evidence="1">AVDCRST_MAG11</strain>
    </source>
</reference>
<dbReference type="EMBL" id="CADCTU010000511">
    <property type="protein sequence ID" value="CAA9325102.1"/>
    <property type="molecule type" value="Genomic_DNA"/>
</dbReference>
<dbReference type="InterPro" id="IPR029063">
    <property type="entry name" value="SAM-dependent_MTases_sf"/>
</dbReference>
<dbReference type="AlphaFoldDB" id="A0A6J4L8E3"/>
<dbReference type="CDD" id="cd02440">
    <property type="entry name" value="AdoMet_MTases"/>
    <property type="match status" value="1"/>
</dbReference>
<organism evidence="1">
    <name type="scientific">uncultured Gemmatimonadaceae bacterium</name>
    <dbReference type="NCBI Taxonomy" id="246130"/>
    <lineage>
        <taxon>Bacteria</taxon>
        <taxon>Pseudomonadati</taxon>
        <taxon>Gemmatimonadota</taxon>
        <taxon>Gemmatimonadia</taxon>
        <taxon>Gemmatimonadales</taxon>
        <taxon>Gemmatimonadaceae</taxon>
        <taxon>environmental samples</taxon>
    </lineage>
</organism>
<dbReference type="GO" id="GO:0008168">
    <property type="term" value="F:methyltransferase activity"/>
    <property type="evidence" value="ECO:0007669"/>
    <property type="project" value="UniProtKB-KW"/>
</dbReference>